<name>A0AAV6WFZ6_9LAMI</name>
<gene>
    <name evidence="3" type="ORF">BUALT_Bualt16G0104800</name>
</gene>
<keyword evidence="4" id="KW-1185">Reference proteome</keyword>
<organism evidence="3 4">
    <name type="scientific">Buddleja alternifolia</name>
    <dbReference type="NCBI Taxonomy" id="168488"/>
    <lineage>
        <taxon>Eukaryota</taxon>
        <taxon>Viridiplantae</taxon>
        <taxon>Streptophyta</taxon>
        <taxon>Embryophyta</taxon>
        <taxon>Tracheophyta</taxon>
        <taxon>Spermatophyta</taxon>
        <taxon>Magnoliopsida</taxon>
        <taxon>eudicotyledons</taxon>
        <taxon>Gunneridae</taxon>
        <taxon>Pentapetalae</taxon>
        <taxon>asterids</taxon>
        <taxon>lamiids</taxon>
        <taxon>Lamiales</taxon>
        <taxon>Scrophulariaceae</taxon>
        <taxon>Buddlejeae</taxon>
        <taxon>Buddleja</taxon>
    </lineage>
</organism>
<proteinExistence type="inferred from homology"/>
<dbReference type="Proteomes" id="UP000826271">
    <property type="component" value="Unassembled WGS sequence"/>
</dbReference>
<evidence type="ECO:0000256" key="2">
    <source>
        <dbReference type="ARBA" id="ARBA00022729"/>
    </source>
</evidence>
<sequence>MALTLIFTTGPQPDHADPAFHPVERVSRQRVISRFLQQKERNPRAADHCHKDNEVCNYTLDNGRNATCCNNKCMDLKYDNKHCGACKKKCAFTETCCRGECVNLAYDKRHCGSCNNKCMDKGSSIAPCHGLYHDMSCFSRQGVYQRLLRRSDFPDSNFHTFDDLFLQLSTSISDPTPLIQQALCNHFAIL</sequence>
<reference evidence="3" key="1">
    <citation type="submission" date="2019-10" db="EMBL/GenBank/DDBJ databases">
        <authorList>
            <person name="Zhang R."/>
            <person name="Pan Y."/>
            <person name="Wang J."/>
            <person name="Ma R."/>
            <person name="Yu S."/>
        </authorList>
    </citation>
    <scope>NUCLEOTIDE SEQUENCE</scope>
    <source>
        <strain evidence="3">LA-IB0</strain>
        <tissue evidence="3">Leaf</tissue>
    </source>
</reference>
<comment type="similarity">
    <text evidence="1">Belongs to the STIG1 family.</text>
</comment>
<comment type="caution">
    <text evidence="3">The sequence shown here is derived from an EMBL/GenBank/DDBJ whole genome shotgun (WGS) entry which is preliminary data.</text>
</comment>
<dbReference type="PANTHER" id="PTHR33227">
    <property type="entry name" value="STIGMA-SPECIFIC STIG1-LIKE PROTEIN 3"/>
    <property type="match status" value="1"/>
</dbReference>
<dbReference type="AlphaFoldDB" id="A0AAV6WFZ6"/>
<dbReference type="InterPro" id="IPR006969">
    <property type="entry name" value="Stig-like"/>
</dbReference>
<accession>A0AAV6WFZ6</accession>
<protein>
    <submittedName>
        <fullName evidence="3">Uncharacterized protein</fullName>
    </submittedName>
</protein>
<evidence type="ECO:0000256" key="1">
    <source>
        <dbReference type="ARBA" id="ARBA00006010"/>
    </source>
</evidence>
<evidence type="ECO:0000313" key="4">
    <source>
        <dbReference type="Proteomes" id="UP000826271"/>
    </source>
</evidence>
<evidence type="ECO:0000313" key="3">
    <source>
        <dbReference type="EMBL" id="KAG8367745.1"/>
    </source>
</evidence>
<dbReference type="EMBL" id="WHWC01000016">
    <property type="protein sequence ID" value="KAG8367745.1"/>
    <property type="molecule type" value="Genomic_DNA"/>
</dbReference>
<dbReference type="PANTHER" id="PTHR33227:SF18">
    <property type="entry name" value="STIGMA-SPECIFIC STIG1-LIKE PROTEIN 3"/>
    <property type="match status" value="1"/>
</dbReference>
<dbReference type="Pfam" id="PF04885">
    <property type="entry name" value="Stig1"/>
    <property type="match status" value="1"/>
</dbReference>
<keyword evidence="2" id="KW-0732">Signal</keyword>